<keyword evidence="2" id="KW-0378">Hydrolase</keyword>
<evidence type="ECO:0000259" key="1">
    <source>
        <dbReference type="Pfam" id="PF12146"/>
    </source>
</evidence>
<dbReference type="AlphaFoldDB" id="A0A411E8Q4"/>
<dbReference type="GO" id="GO:0052689">
    <property type="term" value="F:carboxylic ester hydrolase activity"/>
    <property type="evidence" value="ECO:0007669"/>
    <property type="project" value="TreeGrafter"/>
</dbReference>
<proteinExistence type="predicted"/>
<dbReference type="RefSeq" id="WP_129603569.1">
    <property type="nucleotide sequence ID" value="NZ_CP035544.1"/>
</dbReference>
<dbReference type="PANTHER" id="PTHR43265">
    <property type="entry name" value="ESTERASE ESTD"/>
    <property type="match status" value="1"/>
</dbReference>
<dbReference type="KEGG" id="mur:EQY75_05440"/>
<dbReference type="PANTHER" id="PTHR43265:SF1">
    <property type="entry name" value="ESTERASE ESTD"/>
    <property type="match status" value="1"/>
</dbReference>
<evidence type="ECO:0000313" key="3">
    <source>
        <dbReference type="Proteomes" id="UP000290889"/>
    </source>
</evidence>
<dbReference type="Proteomes" id="UP000290889">
    <property type="component" value="Chromosome"/>
</dbReference>
<sequence>MLFLALSHICAFGQNYNSIGETLTGSWDGAFIKGNSYQKIQIEFSQKEGKVFGLQIMEEWHPSYGEFQVPVEIDSIGKIRLATGYGEAELVLDVKNLELIGQLKDQNPSIYLHFKKTAEKPKPDFSVEEVSISNGEISLSGHHHIPSINVKKTAIIIVGGRGCYAGSTKYNLYAKFLRKYGMSVLVYNKRGTGLSSGDCGTATMEDMAKDLISAKQFLANHQNGYEKIGVLGTSAGGWTMLKGEELTDFDFMISIVGPSTSVKDQQLQSMAYGADVFKLSQTAKRNVEVYTEMMFSAKTSQGDFDKMNDLLLRAEKENWKQLLEDTDIPQSVAGIEQLWVRRHNYDPKSVLSAFNNPYLAIYGERDWIVPPGENISLLKSYFADRPDLLTVVEAYNAEHGMEMEAKWIDLSAGRSYWHFYRISPEVRIEIVDFLRKHELVD</sequence>
<gene>
    <name evidence="2" type="ORF">EQY75_05440</name>
</gene>
<name>A0A411E8Q4_9FLAO</name>
<keyword evidence="3" id="KW-1185">Reference proteome</keyword>
<organism evidence="2 3">
    <name type="scientific">Muriicola soli</name>
    <dbReference type="NCBI Taxonomy" id="2507538"/>
    <lineage>
        <taxon>Bacteria</taxon>
        <taxon>Pseudomonadati</taxon>
        <taxon>Bacteroidota</taxon>
        <taxon>Flavobacteriia</taxon>
        <taxon>Flavobacteriales</taxon>
        <taxon>Flavobacteriaceae</taxon>
        <taxon>Muriicola</taxon>
    </lineage>
</organism>
<reference evidence="2 3" key="1">
    <citation type="submission" date="2019-01" db="EMBL/GenBank/DDBJ databases">
        <title>Muriicola soli sp. nov., isolated from soil.</title>
        <authorList>
            <person name="Kang H.J."/>
            <person name="Kim S.B."/>
        </authorList>
    </citation>
    <scope>NUCLEOTIDE SEQUENCE [LARGE SCALE GENOMIC DNA]</scope>
    <source>
        <strain evidence="2 3">MMS17-SY002</strain>
    </source>
</reference>
<feature type="domain" description="Serine aminopeptidase S33" evidence="1">
    <location>
        <begin position="152"/>
        <end position="379"/>
    </location>
</feature>
<dbReference type="InterPro" id="IPR053145">
    <property type="entry name" value="AB_hydrolase_Est10"/>
</dbReference>
<protein>
    <submittedName>
        <fullName evidence="2">Alpha/beta hydrolase</fullName>
    </submittedName>
</protein>
<dbReference type="Pfam" id="PF12146">
    <property type="entry name" value="Hydrolase_4"/>
    <property type="match status" value="1"/>
</dbReference>
<evidence type="ECO:0000313" key="2">
    <source>
        <dbReference type="EMBL" id="QBA64028.1"/>
    </source>
</evidence>
<dbReference type="Gene3D" id="3.40.50.1820">
    <property type="entry name" value="alpha/beta hydrolase"/>
    <property type="match status" value="1"/>
</dbReference>
<accession>A0A411E8Q4</accession>
<dbReference type="OrthoDB" id="9809549at2"/>
<dbReference type="EMBL" id="CP035544">
    <property type="protein sequence ID" value="QBA64028.1"/>
    <property type="molecule type" value="Genomic_DNA"/>
</dbReference>
<dbReference type="SUPFAM" id="SSF53474">
    <property type="entry name" value="alpha/beta-Hydrolases"/>
    <property type="match status" value="1"/>
</dbReference>
<dbReference type="InterPro" id="IPR022742">
    <property type="entry name" value="Hydrolase_4"/>
</dbReference>
<dbReference type="InterPro" id="IPR029058">
    <property type="entry name" value="AB_hydrolase_fold"/>
</dbReference>